<keyword evidence="1" id="KW-0472">Membrane</keyword>
<dbReference type="RefSeq" id="WP_207047598.1">
    <property type="nucleotide sequence ID" value="NZ_JAFLNC010000006.1"/>
</dbReference>
<evidence type="ECO:0008006" key="4">
    <source>
        <dbReference type="Google" id="ProtNLM"/>
    </source>
</evidence>
<accession>A0ABS3F9S7</accession>
<name>A0ABS3F9S7_9PROT</name>
<organism evidence="2 3">
    <name type="scientific">Sneathiella sedimenti</name>
    <dbReference type="NCBI Taxonomy" id="2816034"/>
    <lineage>
        <taxon>Bacteria</taxon>
        <taxon>Pseudomonadati</taxon>
        <taxon>Pseudomonadota</taxon>
        <taxon>Alphaproteobacteria</taxon>
        <taxon>Sneathiellales</taxon>
        <taxon>Sneathiellaceae</taxon>
        <taxon>Sneathiella</taxon>
    </lineage>
</organism>
<evidence type="ECO:0000256" key="1">
    <source>
        <dbReference type="SAM" id="Phobius"/>
    </source>
</evidence>
<proteinExistence type="predicted"/>
<gene>
    <name evidence="2" type="ORF">J0X12_16790</name>
</gene>
<comment type="caution">
    <text evidence="2">The sequence shown here is derived from an EMBL/GenBank/DDBJ whole genome shotgun (WGS) entry which is preliminary data.</text>
</comment>
<feature type="transmembrane region" description="Helical" evidence="1">
    <location>
        <begin position="6"/>
        <end position="27"/>
    </location>
</feature>
<sequence>MGKIVGGIVVGLIVIIAVAVGVFYFNLDKMIIAAVEKYGSEVTKTEVVLKEVDLDLKSGKGALKGFSVGNPEGFDEDHSIKLDSIAVEVDISDTSEEIIHIREIRVENPSIIYAVNQTTNNLDAIRNNVDTFLKEKGLSGGDKKDEGSDESGPKLIIDNIFINGGQVSVISPVLAGKKIDGRLPNIHMTNIGKDEGGATPGQVAAKVVNELTGKAMTVITGLGIGKNLGSLLENAGDLVLKKGVGKAAGEAGVIAEDAAKGAVDAVEGAGKSIKKLFGD</sequence>
<evidence type="ECO:0000313" key="3">
    <source>
        <dbReference type="Proteomes" id="UP000664761"/>
    </source>
</evidence>
<dbReference type="Proteomes" id="UP000664761">
    <property type="component" value="Unassembled WGS sequence"/>
</dbReference>
<protein>
    <recommendedName>
        <fullName evidence="4">AsmA domain-containing protein</fullName>
    </recommendedName>
</protein>
<evidence type="ECO:0000313" key="2">
    <source>
        <dbReference type="EMBL" id="MBO0335281.1"/>
    </source>
</evidence>
<keyword evidence="3" id="KW-1185">Reference proteome</keyword>
<reference evidence="2 3" key="1">
    <citation type="submission" date="2021-03" db="EMBL/GenBank/DDBJ databases">
        <title>Sneathiella sp. CAU 1612 isolated from Kang Won-do.</title>
        <authorList>
            <person name="Kim W."/>
        </authorList>
    </citation>
    <scope>NUCLEOTIDE SEQUENCE [LARGE SCALE GENOMIC DNA]</scope>
    <source>
        <strain evidence="2 3">CAU 1612</strain>
    </source>
</reference>
<keyword evidence="1" id="KW-0812">Transmembrane</keyword>
<keyword evidence="1" id="KW-1133">Transmembrane helix</keyword>
<dbReference type="EMBL" id="JAFLNC010000006">
    <property type="protein sequence ID" value="MBO0335281.1"/>
    <property type="molecule type" value="Genomic_DNA"/>
</dbReference>